<feature type="region of interest" description="Disordered" evidence="1">
    <location>
        <begin position="1156"/>
        <end position="1175"/>
    </location>
</feature>
<dbReference type="Proteomes" id="UP000186817">
    <property type="component" value="Unassembled WGS sequence"/>
</dbReference>
<feature type="region of interest" description="Disordered" evidence="1">
    <location>
        <begin position="165"/>
        <end position="194"/>
    </location>
</feature>
<feature type="compositionally biased region" description="Low complexity" evidence="1">
    <location>
        <begin position="942"/>
        <end position="953"/>
    </location>
</feature>
<feature type="compositionally biased region" description="Basic residues" evidence="1">
    <location>
        <begin position="260"/>
        <end position="270"/>
    </location>
</feature>
<keyword evidence="3" id="KW-1185">Reference proteome</keyword>
<evidence type="ECO:0000313" key="3">
    <source>
        <dbReference type="Proteomes" id="UP000186817"/>
    </source>
</evidence>
<proteinExistence type="predicted"/>
<gene>
    <name evidence="2" type="ORF">AK812_SmicGene20205</name>
</gene>
<evidence type="ECO:0000313" key="2">
    <source>
        <dbReference type="EMBL" id="OLP97444.1"/>
    </source>
</evidence>
<feature type="compositionally biased region" description="Basic and acidic residues" evidence="1">
    <location>
        <begin position="912"/>
        <end position="922"/>
    </location>
</feature>
<feature type="compositionally biased region" description="Basic residues" evidence="1">
    <location>
        <begin position="231"/>
        <end position="245"/>
    </location>
</feature>
<sequence length="1419" mass="149664">MADVMVEMEASWLGTCAPSIPSSVISTRIVARDYFAGGCPYQRLNLNRYGTEYQKHLDGLWTVHRKLWSVVKTMCNLADHWAVEWPARCAYWKQTESFFERLSYPVHTSYVDGSATGLLGNDGLPIAKRWRIMVTDARVASGLNLFRCDKFVPGLFATVSGGLEHSPVPQLRKRKVDPAVQKKREEAARKRAEAVKKAAAQKAALEAPSVGLAPSSGTGATKAEEAPKAKAAAKAKPKAKAKAAAKPKAAEEAPQAKAAAKPKAKAKATAKPKDLGSFARVPLPIGGDYSSFVVVDPPAASSVPQASDHHPPLPLASSPTRVLRASRVCEGPPSTSAPSYTSRRLLPVAPPFVPSSYSEPEYPLQGPVPEAPDSLPAVVPAQVLVLGRRLGSCENFSGEDRIRRAWKAGREAAEVLEGRKCRPEATPRLPLANRVYCILRVTDLVCPRVVHSFSEYKAFPGILSDPRSISHAFPSDSEARAFFAEASAVPSVMDFSALVPASAGSVELSELTWPPHPGEEGQRACVCYVMMLREDGFLLCLPAHFFEPGDLSAHGTGLGPVDFGPSHTIQASGVALTESGEWGPALPPASVPALLLDLPASASMLLSPLELDVFEGVFFVDDRPTLYPLASEALTLARQWVADDAEALASGYQTAVSELGPPAADPPCKTSSESKAPLRGTNRYADSCPHRGVLASAMMAQSRALLALVGHLAQGGDPVLDSQASSSSRGAQSRQRLQTELAQLSGAFAEKVRAKAARRMTPAGLNPTEPASLCRYFERYGGFSRMRETGLIVYQAARAFDLLTAEQPKAAADALGLLLVYLDQLALDSGSTTVAYLMTLLPDPPQGLYAEGPTLPGGSLQAFTPLADQSILGHICAGFSPRDGPHPQGGGKGRGKASKETAGSPSSPAFSERGRRGYDPKAAKGGKVGRTEGSSSCLNKVSSAGAASTDGSSRCPSSAFLADKACTDACDSGGPSPAFEGEFNFSAWAGALPHLVLKSRTAFSHFLFRTLHLQRDEALSVPTALYPLPLPDAFPARSKPRERSAAVGMFELLCTARRPPGAPHVAVFKRLSDDAYLPHSAAGAAGAKALFQGDASGVEFATAAHVAFLEDTSDLQPPEKGRIVAGQPPSRKGPWAGVIIDDAFAISVEEALATSLQDGENHASEGHGPSDPSTSEKMILKARAAYERAGILGSSEKDTLSEDVFVIGGAQVDSSPASVREGLVQVGTPIQKRLSLSLASLKLAGYRTTTEELTSMISGAWVSALLFRRCAMACLGKLFGISVKEAPGPEGSKLVPLPSAVRQELCIVSVLAPVLATNVAAPFLQEVFASDASMKRGAYVKAPASLPEASSLWLAADTKGFYTMLDPPARAALASVGAEPLDLVAGPPPASEPRHGKNTPLVPKPVGQLFDFLLNITAK</sequence>
<comment type="caution">
    <text evidence="2">The sequence shown here is derived from an EMBL/GenBank/DDBJ whole genome shotgun (WGS) entry which is preliminary data.</text>
</comment>
<accession>A0A1Q9DQM5</accession>
<name>A0A1Q9DQM5_SYMMI</name>
<organism evidence="2 3">
    <name type="scientific">Symbiodinium microadriaticum</name>
    <name type="common">Dinoflagellate</name>
    <name type="synonym">Zooxanthella microadriatica</name>
    <dbReference type="NCBI Taxonomy" id="2951"/>
    <lineage>
        <taxon>Eukaryota</taxon>
        <taxon>Sar</taxon>
        <taxon>Alveolata</taxon>
        <taxon>Dinophyceae</taxon>
        <taxon>Suessiales</taxon>
        <taxon>Symbiodiniaceae</taxon>
        <taxon>Symbiodinium</taxon>
    </lineage>
</organism>
<feature type="compositionally biased region" description="Polar residues" evidence="1">
    <location>
        <begin position="932"/>
        <end position="941"/>
    </location>
</feature>
<dbReference type="EMBL" id="LSRX01000432">
    <property type="protein sequence ID" value="OLP97444.1"/>
    <property type="molecule type" value="Genomic_DNA"/>
</dbReference>
<feature type="region of interest" description="Disordered" evidence="1">
    <location>
        <begin position="210"/>
        <end position="271"/>
    </location>
</feature>
<feature type="region of interest" description="Disordered" evidence="1">
    <location>
        <begin position="877"/>
        <end position="953"/>
    </location>
</feature>
<feature type="compositionally biased region" description="Low complexity" evidence="1">
    <location>
        <begin position="246"/>
        <end position="259"/>
    </location>
</feature>
<protein>
    <submittedName>
        <fullName evidence="2">Uncharacterized protein</fullName>
    </submittedName>
</protein>
<feature type="region of interest" description="Disordered" evidence="1">
    <location>
        <begin position="658"/>
        <end position="682"/>
    </location>
</feature>
<dbReference type="OrthoDB" id="428871at2759"/>
<feature type="compositionally biased region" description="Basic and acidic residues" evidence="1">
    <location>
        <begin position="176"/>
        <end position="194"/>
    </location>
</feature>
<evidence type="ECO:0000256" key="1">
    <source>
        <dbReference type="SAM" id="MobiDB-lite"/>
    </source>
</evidence>
<reference evidence="2 3" key="1">
    <citation type="submission" date="2016-02" db="EMBL/GenBank/DDBJ databases">
        <title>Genome analysis of coral dinoflagellate symbionts highlights evolutionary adaptations to a symbiotic lifestyle.</title>
        <authorList>
            <person name="Aranda M."/>
            <person name="Li Y."/>
            <person name="Liew Y.J."/>
            <person name="Baumgarten S."/>
            <person name="Simakov O."/>
            <person name="Wilson M."/>
            <person name="Piel J."/>
            <person name="Ashoor H."/>
            <person name="Bougouffa S."/>
            <person name="Bajic V.B."/>
            <person name="Ryu T."/>
            <person name="Ravasi T."/>
            <person name="Bayer T."/>
            <person name="Micklem G."/>
            <person name="Kim H."/>
            <person name="Bhak J."/>
            <person name="Lajeunesse T.C."/>
            <person name="Voolstra C.R."/>
        </authorList>
    </citation>
    <scope>NUCLEOTIDE SEQUENCE [LARGE SCALE GENOMIC DNA]</scope>
    <source>
        <strain evidence="2 3">CCMP2467</strain>
    </source>
</reference>